<comment type="similarity">
    <text evidence="1">Belongs to the CdaR family.</text>
</comment>
<evidence type="ECO:0000259" key="2">
    <source>
        <dbReference type="SMART" id="SM00065"/>
    </source>
</evidence>
<organism evidence="3 4">
    <name type="scientific">Prauserella oleivorans</name>
    <dbReference type="NCBI Taxonomy" id="1478153"/>
    <lineage>
        <taxon>Bacteria</taxon>
        <taxon>Bacillati</taxon>
        <taxon>Actinomycetota</taxon>
        <taxon>Actinomycetes</taxon>
        <taxon>Pseudonocardiales</taxon>
        <taxon>Pseudonocardiaceae</taxon>
        <taxon>Prauserella</taxon>
    </lineage>
</organism>
<evidence type="ECO:0000256" key="1">
    <source>
        <dbReference type="ARBA" id="ARBA00006754"/>
    </source>
</evidence>
<comment type="caution">
    <text evidence="3">The sequence shown here is derived from an EMBL/GenBank/DDBJ whole genome shotgun (WGS) entry which is preliminary data.</text>
</comment>
<dbReference type="InterPro" id="IPR042070">
    <property type="entry name" value="PucR_C-HTH_sf"/>
</dbReference>
<proteinExistence type="inferred from homology"/>
<gene>
    <name evidence="3" type="ORF">ACFS2C_22210</name>
</gene>
<dbReference type="Pfam" id="PF13556">
    <property type="entry name" value="HTH_30"/>
    <property type="match status" value="1"/>
</dbReference>
<keyword evidence="4" id="KW-1185">Reference proteome</keyword>
<reference evidence="4" key="1">
    <citation type="journal article" date="2019" name="Int. J. Syst. Evol. Microbiol.">
        <title>The Global Catalogue of Microorganisms (GCM) 10K type strain sequencing project: providing services to taxonomists for standard genome sequencing and annotation.</title>
        <authorList>
            <consortium name="The Broad Institute Genomics Platform"/>
            <consortium name="The Broad Institute Genome Sequencing Center for Infectious Disease"/>
            <person name="Wu L."/>
            <person name="Ma J."/>
        </authorList>
    </citation>
    <scope>NUCLEOTIDE SEQUENCE [LARGE SCALE GENOMIC DNA]</scope>
    <source>
        <strain evidence="4">IBRC-M 10906</strain>
    </source>
</reference>
<dbReference type="InterPro" id="IPR003018">
    <property type="entry name" value="GAF"/>
</dbReference>
<feature type="domain" description="GAF" evidence="2">
    <location>
        <begin position="15"/>
        <end position="163"/>
    </location>
</feature>
<sequence>MALEGLLRRLLTADTVSAAAQAAVDTAREALAADVSWCGVVSDGDLRMAAYSGLRTAEMPARWHLAVGQGIGGRVAQEGRPIVCRDYRRDRRRVPVMKNVIDAEGIRGGACAPLLYGGEVLGVLYACQRVPRTWKPEEIRQLSVIGADTAVAFGRIRERHREEQRAELSERVAHAAARTVDVLGAIAMSLARTEDLVVGIGVLAHHLGMTAELLEPGGDRLAKAPPGDGPGEPVRLRVPVGDEPLGYLRVSGDREPAQAERELVEICADLVALQLQRERAALRAESRVHSEFLDDLLEGRIADVPGMRTRAALLGIEPSAPRYVACVGLRLPMDAGSGDAPPGVTRRVFAHVERCLRLRFPRSIVNPRRGDVVVLLDPEGADLERVDRALREVVAPGEPAADLVAGLGRLCLGFADYADSYAEAALALDVARRRSPAGEVLGQADLGLYGLLARGPSRQSLQSIVENALGPLIESDTTAGTEYVKTLHAYLDADRHLERAAADLHVHPNTVRYRLSKVQDMLGVSLRDVDDRFLLELALRVQSALERQ</sequence>
<dbReference type="InterPro" id="IPR041522">
    <property type="entry name" value="CdaR_GGDEF"/>
</dbReference>
<evidence type="ECO:0000313" key="4">
    <source>
        <dbReference type="Proteomes" id="UP001597478"/>
    </source>
</evidence>
<dbReference type="InterPro" id="IPR029016">
    <property type="entry name" value="GAF-like_dom_sf"/>
</dbReference>
<dbReference type="PANTHER" id="PTHR33744">
    <property type="entry name" value="CARBOHYDRATE DIACID REGULATOR"/>
    <property type="match status" value="1"/>
</dbReference>
<name>A0ABW5WDT6_9PSEU</name>
<dbReference type="RefSeq" id="WP_377390339.1">
    <property type="nucleotide sequence ID" value="NZ_JBHSAN010000022.1"/>
</dbReference>
<dbReference type="Gene3D" id="1.10.10.2840">
    <property type="entry name" value="PucR C-terminal helix-turn-helix domain"/>
    <property type="match status" value="1"/>
</dbReference>
<dbReference type="SUPFAM" id="SSF55781">
    <property type="entry name" value="GAF domain-like"/>
    <property type="match status" value="1"/>
</dbReference>
<dbReference type="EMBL" id="JBHUOF010000041">
    <property type="protein sequence ID" value="MFD2802107.1"/>
    <property type="molecule type" value="Genomic_DNA"/>
</dbReference>
<protein>
    <submittedName>
        <fullName evidence="3">Helix-turn-helix domain-containing protein</fullName>
    </submittedName>
</protein>
<dbReference type="InterPro" id="IPR051448">
    <property type="entry name" value="CdaR-like_regulators"/>
</dbReference>
<dbReference type="Pfam" id="PF17853">
    <property type="entry name" value="GGDEF_2"/>
    <property type="match status" value="1"/>
</dbReference>
<dbReference type="Proteomes" id="UP001597478">
    <property type="component" value="Unassembled WGS sequence"/>
</dbReference>
<evidence type="ECO:0000313" key="3">
    <source>
        <dbReference type="EMBL" id="MFD2802107.1"/>
    </source>
</evidence>
<dbReference type="SMART" id="SM00065">
    <property type="entry name" value="GAF"/>
    <property type="match status" value="1"/>
</dbReference>
<dbReference type="Gene3D" id="3.30.450.40">
    <property type="match status" value="1"/>
</dbReference>
<dbReference type="Pfam" id="PF13185">
    <property type="entry name" value="GAF_2"/>
    <property type="match status" value="1"/>
</dbReference>
<dbReference type="InterPro" id="IPR025736">
    <property type="entry name" value="PucR_C-HTH_dom"/>
</dbReference>
<dbReference type="PANTHER" id="PTHR33744:SF1">
    <property type="entry name" value="DNA-BINDING TRANSCRIPTIONAL ACTIVATOR ADER"/>
    <property type="match status" value="1"/>
</dbReference>
<accession>A0ABW5WDT6</accession>